<dbReference type="SUPFAM" id="SSF53335">
    <property type="entry name" value="S-adenosyl-L-methionine-dependent methyltransferases"/>
    <property type="match status" value="1"/>
</dbReference>
<proteinExistence type="predicted"/>
<gene>
    <name evidence="2" type="ORF">A2941_00530</name>
</gene>
<name>A0A1F8GS49_9BACT</name>
<dbReference type="InterPro" id="IPR029063">
    <property type="entry name" value="SAM-dependent_MTases_sf"/>
</dbReference>
<dbReference type="Pfam" id="PF13578">
    <property type="entry name" value="Methyltransf_24"/>
    <property type="match status" value="1"/>
</dbReference>
<reference evidence="2 3" key="1">
    <citation type="journal article" date="2016" name="Nat. Commun.">
        <title>Thousands of microbial genomes shed light on interconnected biogeochemical processes in an aquifer system.</title>
        <authorList>
            <person name="Anantharaman K."/>
            <person name="Brown C.T."/>
            <person name="Hug L.A."/>
            <person name="Sharon I."/>
            <person name="Castelle C.J."/>
            <person name="Probst A.J."/>
            <person name="Thomas B.C."/>
            <person name="Singh A."/>
            <person name="Wilkins M.J."/>
            <person name="Karaoz U."/>
            <person name="Brodie E.L."/>
            <person name="Williams K.H."/>
            <person name="Hubbard S.S."/>
            <person name="Banfield J.F."/>
        </authorList>
    </citation>
    <scope>NUCLEOTIDE SEQUENCE [LARGE SCALE GENOMIC DNA]</scope>
</reference>
<organism evidence="2 3">
    <name type="scientific">Candidatus Yanofskybacteria bacterium RIFCSPLOWO2_01_FULL_49_17</name>
    <dbReference type="NCBI Taxonomy" id="1802700"/>
    <lineage>
        <taxon>Bacteria</taxon>
        <taxon>Candidatus Yanofskyibacteriota</taxon>
    </lineage>
</organism>
<protein>
    <recommendedName>
        <fullName evidence="1">Glycosyltransferase 2-like domain-containing protein</fullName>
    </recommendedName>
</protein>
<dbReference type="Pfam" id="PF00535">
    <property type="entry name" value="Glycos_transf_2"/>
    <property type="match status" value="1"/>
</dbReference>
<feature type="domain" description="Glycosyltransferase 2-like" evidence="1">
    <location>
        <begin position="5"/>
        <end position="167"/>
    </location>
</feature>
<dbReference type="Proteomes" id="UP000178444">
    <property type="component" value="Unassembled WGS sequence"/>
</dbReference>
<evidence type="ECO:0000313" key="3">
    <source>
        <dbReference type="Proteomes" id="UP000178444"/>
    </source>
</evidence>
<dbReference type="InterPro" id="IPR001173">
    <property type="entry name" value="Glyco_trans_2-like"/>
</dbReference>
<sequence length="571" mass="66205">MPKISVVIPTHNRPDLLKRAVESVLKQTFQDFEIIVVSDGPNDQNKVIIEKFADPRIRYFEHPFNKGAPAARNTGIKNSSEEFIAFLDDDDEWHENKLSKQLAAFNSNDNKVGVVVAGVKAIDKQGHVLFIHLPKHEGILRPHSELLRKCFIWTSSIMIRRELTEKGFIFDEALTKNQEWDLMLRVSQVSDFYVIDSILVKLNVLGPNEHLGGVGNLLNIIKGYELFIKKHYLEYIHNKKLLALRFFDLYTLYRLKVDYKKTVCNVYKAWMFDPFNTIYFTRLIITLPGLWVLKMFRQIKTVLVGIKKRFANLLSKFLNKVRKYKILKPIVYLLKAIYIQSGLKNYREKINLDKKIINTAKKLFGDKWVNAYHNQYKGEIISNKNFAHAHSGDYEVALLYIIIRLLRPSVVVETGVASGRSSAAILQALSDNNKGFLYSIDLNQKFNGKPEEYITDTGRTEFRGFIPKQKEPGWLIPDELKNRWRLILADSKIELPKLVSELKEIDIFYHDSDHSYENMIFEFRTVWPRIVRGGAIISDDIKWNNAFNDFLKEVKSNQNSSQEGTGIVIKN</sequence>
<accession>A0A1F8GS49</accession>
<dbReference type="PANTHER" id="PTHR43685">
    <property type="entry name" value="GLYCOSYLTRANSFERASE"/>
    <property type="match status" value="1"/>
</dbReference>
<dbReference type="InterPro" id="IPR029044">
    <property type="entry name" value="Nucleotide-diphossugar_trans"/>
</dbReference>
<comment type="caution">
    <text evidence="2">The sequence shown here is derived from an EMBL/GenBank/DDBJ whole genome shotgun (WGS) entry which is preliminary data.</text>
</comment>
<dbReference type="Gene3D" id="3.40.50.150">
    <property type="entry name" value="Vaccinia Virus protein VP39"/>
    <property type="match status" value="1"/>
</dbReference>
<evidence type="ECO:0000259" key="1">
    <source>
        <dbReference type="Pfam" id="PF00535"/>
    </source>
</evidence>
<dbReference type="PANTHER" id="PTHR43685:SF2">
    <property type="entry name" value="GLYCOSYLTRANSFERASE 2-LIKE DOMAIN-CONTAINING PROTEIN"/>
    <property type="match status" value="1"/>
</dbReference>
<dbReference type="CDD" id="cd00761">
    <property type="entry name" value="Glyco_tranf_GTA_type"/>
    <property type="match status" value="1"/>
</dbReference>
<dbReference type="InterPro" id="IPR050834">
    <property type="entry name" value="Glycosyltransf_2"/>
</dbReference>
<dbReference type="Gene3D" id="3.90.550.10">
    <property type="entry name" value="Spore Coat Polysaccharide Biosynthesis Protein SpsA, Chain A"/>
    <property type="match status" value="1"/>
</dbReference>
<dbReference type="AlphaFoldDB" id="A0A1F8GS49"/>
<dbReference type="SUPFAM" id="SSF53448">
    <property type="entry name" value="Nucleotide-diphospho-sugar transferases"/>
    <property type="match status" value="1"/>
</dbReference>
<evidence type="ECO:0000313" key="2">
    <source>
        <dbReference type="EMBL" id="OGN27820.1"/>
    </source>
</evidence>
<dbReference type="EMBL" id="MGKO01000006">
    <property type="protein sequence ID" value="OGN27820.1"/>
    <property type="molecule type" value="Genomic_DNA"/>
</dbReference>